<keyword evidence="8" id="KW-1185">Reference proteome</keyword>
<evidence type="ECO:0000256" key="2">
    <source>
        <dbReference type="ARBA" id="ARBA00022692"/>
    </source>
</evidence>
<dbReference type="Pfam" id="PF07291">
    <property type="entry name" value="MauE"/>
    <property type="match status" value="1"/>
</dbReference>
<keyword evidence="4 5" id="KW-0472">Membrane</keyword>
<evidence type="ECO:0000256" key="1">
    <source>
        <dbReference type="ARBA" id="ARBA00004141"/>
    </source>
</evidence>
<dbReference type="InterPro" id="IPR009908">
    <property type="entry name" value="Methylamine_util_MauE"/>
</dbReference>
<reference evidence="8" key="1">
    <citation type="journal article" date="2017" name="Genome Announc.">
        <title>Draft Genome Sequence of Terrimicrobium sacchariphilum NM-5T, a Facultative Anaerobic Soil Bacterium of the Class Spartobacteria.</title>
        <authorList>
            <person name="Qiu Y.L."/>
            <person name="Tourlousse D.M."/>
            <person name="Matsuura N."/>
            <person name="Ohashi A."/>
            <person name="Sekiguchi Y."/>
        </authorList>
    </citation>
    <scope>NUCLEOTIDE SEQUENCE [LARGE SCALE GENOMIC DNA]</scope>
    <source>
        <strain evidence="8">NM-5</strain>
    </source>
</reference>
<dbReference type="InParanoid" id="A0A146GC35"/>
<evidence type="ECO:0000259" key="6">
    <source>
        <dbReference type="Pfam" id="PF07291"/>
    </source>
</evidence>
<feature type="transmembrane region" description="Helical" evidence="5">
    <location>
        <begin position="78"/>
        <end position="99"/>
    </location>
</feature>
<feature type="transmembrane region" description="Helical" evidence="5">
    <location>
        <begin position="119"/>
        <end position="137"/>
    </location>
</feature>
<proteinExistence type="predicted"/>
<dbReference type="GO" id="GO:0016020">
    <property type="term" value="C:membrane"/>
    <property type="evidence" value="ECO:0007669"/>
    <property type="project" value="UniProtKB-SubCell"/>
</dbReference>
<dbReference type="Proteomes" id="UP000076023">
    <property type="component" value="Unassembled WGS sequence"/>
</dbReference>
<evidence type="ECO:0000256" key="4">
    <source>
        <dbReference type="ARBA" id="ARBA00023136"/>
    </source>
</evidence>
<dbReference type="STRING" id="690879.TSACC_3209"/>
<feature type="transmembrane region" description="Helical" evidence="5">
    <location>
        <begin position="51"/>
        <end position="71"/>
    </location>
</feature>
<organism evidence="7 8">
    <name type="scientific">Terrimicrobium sacchariphilum</name>
    <dbReference type="NCBI Taxonomy" id="690879"/>
    <lineage>
        <taxon>Bacteria</taxon>
        <taxon>Pseudomonadati</taxon>
        <taxon>Verrucomicrobiota</taxon>
        <taxon>Terrimicrobiia</taxon>
        <taxon>Terrimicrobiales</taxon>
        <taxon>Terrimicrobiaceae</taxon>
        <taxon>Terrimicrobium</taxon>
    </lineage>
</organism>
<evidence type="ECO:0000313" key="7">
    <source>
        <dbReference type="EMBL" id="GAT35145.1"/>
    </source>
</evidence>
<evidence type="ECO:0000256" key="5">
    <source>
        <dbReference type="SAM" id="Phobius"/>
    </source>
</evidence>
<accession>A0A146GC35</accession>
<dbReference type="RefSeq" id="WP_075080986.1">
    <property type="nucleotide sequence ID" value="NZ_BDCO01000003.1"/>
</dbReference>
<dbReference type="GO" id="GO:0030416">
    <property type="term" value="P:methylamine metabolic process"/>
    <property type="evidence" value="ECO:0007669"/>
    <property type="project" value="InterPro"/>
</dbReference>
<dbReference type="AlphaFoldDB" id="A0A146GC35"/>
<keyword evidence="2 5" id="KW-0812">Transmembrane</keyword>
<evidence type="ECO:0000256" key="3">
    <source>
        <dbReference type="ARBA" id="ARBA00022989"/>
    </source>
</evidence>
<comment type="caution">
    <text evidence="7">The sequence shown here is derived from an EMBL/GenBank/DDBJ whole genome shotgun (WGS) entry which is preliminary data.</text>
</comment>
<comment type="subcellular location">
    <subcellularLocation>
        <location evidence="1">Membrane</location>
        <topology evidence="1">Multi-pass membrane protein</topology>
    </subcellularLocation>
</comment>
<protein>
    <submittedName>
        <fullName evidence="7">DoxX protein</fullName>
    </submittedName>
</protein>
<sequence>MKYSANILLVILRIALGSVFLYAGGIKAMATESFALTLMPFTFIPPEAYDWIALLLPYTEILAALFIIFGLPRIGAAMILGLSVMFCYVIGWAISNQIIVSCGCFGTEDTAPSAAKMAWAMWRDVLLAAGSLVVLIFRGSWRAILRPLVALPASPSR</sequence>
<gene>
    <name evidence="7" type="ORF">TSACC_3209</name>
</gene>
<feature type="domain" description="Methylamine utilisation protein MauE" evidence="6">
    <location>
        <begin position="6"/>
        <end position="136"/>
    </location>
</feature>
<keyword evidence="3 5" id="KW-1133">Transmembrane helix</keyword>
<dbReference type="EMBL" id="BDCO01000003">
    <property type="protein sequence ID" value="GAT35145.1"/>
    <property type="molecule type" value="Genomic_DNA"/>
</dbReference>
<evidence type="ECO:0000313" key="8">
    <source>
        <dbReference type="Proteomes" id="UP000076023"/>
    </source>
</evidence>
<name>A0A146GC35_TERSA</name>